<accession>A0A1I3BXD5</accession>
<dbReference type="Pfam" id="PF12096">
    <property type="entry name" value="DUF3572"/>
    <property type="match status" value="1"/>
</dbReference>
<name>A0A1I3BXD5_9RHOB</name>
<evidence type="ECO:0000313" key="2">
    <source>
        <dbReference type="Proteomes" id="UP000183635"/>
    </source>
</evidence>
<organism evidence="1 2">
    <name type="scientific">Paracoccus aminovorans</name>
    <dbReference type="NCBI Taxonomy" id="34004"/>
    <lineage>
        <taxon>Bacteria</taxon>
        <taxon>Pseudomonadati</taxon>
        <taxon>Pseudomonadota</taxon>
        <taxon>Alphaproteobacteria</taxon>
        <taxon>Rhodobacterales</taxon>
        <taxon>Paracoccaceae</taxon>
        <taxon>Paracoccus</taxon>
    </lineage>
</organism>
<sequence length="89" mass="9367">MTAGEARDIADRGFAHIAGDAELVAALLAQSGCDPAGLRAMAARPEFAVFVLDFLLEQDQRVLDFAAAAGLRPERVQMARAVLGGGDPW</sequence>
<dbReference type="InterPro" id="IPR021955">
    <property type="entry name" value="DUF3572"/>
</dbReference>
<dbReference type="OrthoDB" id="7356934at2"/>
<protein>
    <recommendedName>
        <fullName evidence="3">DUF3572 domain-containing protein</fullName>
    </recommendedName>
</protein>
<evidence type="ECO:0008006" key="3">
    <source>
        <dbReference type="Google" id="ProtNLM"/>
    </source>
</evidence>
<keyword evidence="2" id="KW-1185">Reference proteome</keyword>
<proteinExistence type="predicted"/>
<dbReference type="Proteomes" id="UP000183635">
    <property type="component" value="Unassembled WGS sequence"/>
</dbReference>
<dbReference type="EMBL" id="FOPU01000025">
    <property type="protein sequence ID" value="SFH66964.1"/>
    <property type="molecule type" value="Genomic_DNA"/>
</dbReference>
<evidence type="ECO:0000313" key="1">
    <source>
        <dbReference type="EMBL" id="SFH66964.1"/>
    </source>
</evidence>
<dbReference type="AlphaFoldDB" id="A0A1I3BXD5"/>
<dbReference type="RefSeq" id="WP_074968982.1">
    <property type="nucleotide sequence ID" value="NZ_CBCRYP010000003.1"/>
</dbReference>
<gene>
    <name evidence="1" type="ORF">SAMN04488021_12550</name>
</gene>
<dbReference type="STRING" id="34004.SAMN04488021_12550"/>
<reference evidence="1 2" key="1">
    <citation type="submission" date="2016-10" db="EMBL/GenBank/DDBJ databases">
        <authorList>
            <person name="de Groot N.N."/>
        </authorList>
    </citation>
    <scope>NUCLEOTIDE SEQUENCE [LARGE SCALE GENOMIC DNA]</scope>
    <source>
        <strain evidence="1 2">DSM 8537</strain>
    </source>
</reference>